<dbReference type="Pfam" id="PF12705">
    <property type="entry name" value="PDDEXK_1"/>
    <property type="match status" value="1"/>
</dbReference>
<dbReference type="EMBL" id="FUZQ01000002">
    <property type="protein sequence ID" value="SKC51033.1"/>
    <property type="molecule type" value="Genomic_DNA"/>
</dbReference>
<dbReference type="InterPro" id="IPR013986">
    <property type="entry name" value="DExx_box_DNA_helicase_dom_sf"/>
</dbReference>
<evidence type="ECO:0000256" key="9">
    <source>
        <dbReference type="ARBA" id="ARBA00023125"/>
    </source>
</evidence>
<feature type="region of interest" description="Disordered" evidence="16">
    <location>
        <begin position="942"/>
        <end position="995"/>
    </location>
</feature>
<keyword evidence="4" id="KW-0227">DNA damage</keyword>
<evidence type="ECO:0000313" key="19">
    <source>
        <dbReference type="EMBL" id="SKC51033.1"/>
    </source>
</evidence>
<protein>
    <recommendedName>
        <fullName evidence="13">DNA 3'-5' helicase</fullName>
        <ecNumber evidence="13">5.6.2.4</ecNumber>
    </recommendedName>
</protein>
<feature type="compositionally biased region" description="Basic and acidic residues" evidence="16">
    <location>
        <begin position="959"/>
        <end position="971"/>
    </location>
</feature>
<keyword evidence="3 15" id="KW-0547">Nucleotide-binding</keyword>
<dbReference type="PROSITE" id="PS51198">
    <property type="entry name" value="UVRD_HELICASE_ATP_BIND"/>
    <property type="match status" value="1"/>
</dbReference>
<comment type="catalytic activity">
    <reaction evidence="12">
        <text>Couples ATP hydrolysis with the unwinding of duplex DNA by translocating in the 3'-5' direction.</text>
        <dbReference type="EC" id="5.6.2.4"/>
    </reaction>
</comment>
<dbReference type="GO" id="GO:0005524">
    <property type="term" value="F:ATP binding"/>
    <property type="evidence" value="ECO:0007669"/>
    <property type="project" value="UniProtKB-UniRule"/>
</dbReference>
<reference evidence="19 20" key="1">
    <citation type="submission" date="2017-02" db="EMBL/GenBank/DDBJ databases">
        <authorList>
            <person name="Peterson S.W."/>
        </authorList>
    </citation>
    <scope>NUCLEOTIDE SEQUENCE [LARGE SCALE GENOMIC DNA]</scope>
    <source>
        <strain evidence="19 20">DSM 21481</strain>
    </source>
</reference>
<keyword evidence="7" id="KW-0269">Exonuclease</keyword>
<gene>
    <name evidence="19" type="ORF">SAMN04324258_1411</name>
</gene>
<evidence type="ECO:0000259" key="17">
    <source>
        <dbReference type="PROSITE" id="PS51198"/>
    </source>
</evidence>
<dbReference type="Gene3D" id="3.30.160.800">
    <property type="match status" value="1"/>
</dbReference>
<feature type="domain" description="UvrD-like helicase C-terminal" evidence="18">
    <location>
        <begin position="438"/>
        <end position="788"/>
    </location>
</feature>
<dbReference type="PANTHER" id="PTHR11070:SF55">
    <property type="entry name" value="DNA 3'-5' HELICASE"/>
    <property type="match status" value="1"/>
</dbReference>
<keyword evidence="9" id="KW-0238">DNA-binding</keyword>
<dbReference type="CDD" id="cd17932">
    <property type="entry name" value="DEXQc_UvrD"/>
    <property type="match status" value="1"/>
</dbReference>
<dbReference type="Pfam" id="PF00580">
    <property type="entry name" value="UvrD-helicase"/>
    <property type="match status" value="1"/>
</dbReference>
<dbReference type="EC" id="5.6.2.4" evidence="13"/>
<keyword evidence="10" id="KW-0234">DNA repair</keyword>
<keyword evidence="2" id="KW-0540">Nuclease</keyword>
<keyword evidence="8 15" id="KW-0067">ATP-binding</keyword>
<dbReference type="PROSITE" id="PS51217">
    <property type="entry name" value="UVRD_HELICASE_CTER"/>
    <property type="match status" value="1"/>
</dbReference>
<evidence type="ECO:0000256" key="4">
    <source>
        <dbReference type="ARBA" id="ARBA00022763"/>
    </source>
</evidence>
<dbReference type="Gene3D" id="1.10.486.10">
    <property type="entry name" value="PCRA, domain 4"/>
    <property type="match status" value="1"/>
</dbReference>
<dbReference type="InterPro" id="IPR011604">
    <property type="entry name" value="PDDEXK-like_dom_sf"/>
</dbReference>
<dbReference type="InterPro" id="IPR000212">
    <property type="entry name" value="DNA_helicase_UvrD/REP"/>
</dbReference>
<evidence type="ECO:0000256" key="8">
    <source>
        <dbReference type="ARBA" id="ARBA00022840"/>
    </source>
</evidence>
<dbReference type="Proteomes" id="UP000189777">
    <property type="component" value="Unassembled WGS sequence"/>
</dbReference>
<evidence type="ECO:0000256" key="11">
    <source>
        <dbReference type="ARBA" id="ARBA00023235"/>
    </source>
</evidence>
<dbReference type="SUPFAM" id="SSF52540">
    <property type="entry name" value="P-loop containing nucleoside triphosphate hydrolases"/>
    <property type="match status" value="1"/>
</dbReference>
<evidence type="ECO:0000256" key="16">
    <source>
        <dbReference type="SAM" id="MobiDB-lite"/>
    </source>
</evidence>
<dbReference type="GO" id="GO:0004527">
    <property type="term" value="F:exonuclease activity"/>
    <property type="evidence" value="ECO:0007669"/>
    <property type="project" value="UniProtKB-KW"/>
</dbReference>
<dbReference type="GO" id="GO:0033202">
    <property type="term" value="C:DNA helicase complex"/>
    <property type="evidence" value="ECO:0007669"/>
    <property type="project" value="TreeGrafter"/>
</dbReference>
<dbReference type="Gene3D" id="1.10.10.160">
    <property type="match status" value="1"/>
</dbReference>
<dbReference type="Gene3D" id="3.90.320.10">
    <property type="match status" value="1"/>
</dbReference>
<evidence type="ECO:0000256" key="3">
    <source>
        <dbReference type="ARBA" id="ARBA00022741"/>
    </source>
</evidence>
<dbReference type="PANTHER" id="PTHR11070">
    <property type="entry name" value="UVRD / RECB / PCRA DNA HELICASE FAMILY MEMBER"/>
    <property type="match status" value="1"/>
</dbReference>
<evidence type="ECO:0000256" key="1">
    <source>
        <dbReference type="ARBA" id="ARBA00009922"/>
    </source>
</evidence>
<proteinExistence type="inferred from homology"/>
<evidence type="ECO:0000313" key="20">
    <source>
        <dbReference type="Proteomes" id="UP000189777"/>
    </source>
</evidence>
<comment type="catalytic activity">
    <reaction evidence="14">
        <text>ATP + H2O = ADP + phosphate + H(+)</text>
        <dbReference type="Rhea" id="RHEA:13065"/>
        <dbReference type="ChEBI" id="CHEBI:15377"/>
        <dbReference type="ChEBI" id="CHEBI:15378"/>
        <dbReference type="ChEBI" id="CHEBI:30616"/>
        <dbReference type="ChEBI" id="CHEBI:43474"/>
        <dbReference type="ChEBI" id="CHEBI:456216"/>
        <dbReference type="EC" id="5.6.2.4"/>
    </reaction>
</comment>
<name>A0A1T5JIP3_9MICO</name>
<dbReference type="STRING" id="526729.SAMN04324258_1411"/>
<evidence type="ECO:0000259" key="18">
    <source>
        <dbReference type="PROSITE" id="PS51217"/>
    </source>
</evidence>
<dbReference type="RefSeq" id="WP_245806966.1">
    <property type="nucleotide sequence ID" value="NZ_FUZQ01000002.1"/>
</dbReference>
<evidence type="ECO:0000256" key="7">
    <source>
        <dbReference type="ARBA" id="ARBA00022839"/>
    </source>
</evidence>
<dbReference type="InterPro" id="IPR014017">
    <property type="entry name" value="DNA_helicase_UvrD-like_C"/>
</dbReference>
<feature type="domain" description="UvrD-like helicase ATP-binding" evidence="17">
    <location>
        <begin position="107"/>
        <end position="437"/>
    </location>
</feature>
<dbReference type="AlphaFoldDB" id="A0A1T5JIP3"/>
<keyword evidence="20" id="KW-1185">Reference proteome</keyword>
<keyword evidence="6 15" id="KW-0347">Helicase</keyword>
<evidence type="ECO:0000256" key="10">
    <source>
        <dbReference type="ARBA" id="ARBA00023204"/>
    </source>
</evidence>
<dbReference type="InterPro" id="IPR027417">
    <property type="entry name" value="P-loop_NTPase"/>
</dbReference>
<keyword evidence="11" id="KW-0413">Isomerase</keyword>
<evidence type="ECO:0000256" key="2">
    <source>
        <dbReference type="ARBA" id="ARBA00022722"/>
    </source>
</evidence>
<feature type="compositionally biased region" description="Low complexity" evidence="16">
    <location>
        <begin position="975"/>
        <end position="987"/>
    </location>
</feature>
<evidence type="ECO:0000256" key="15">
    <source>
        <dbReference type="PROSITE-ProRule" id="PRU00560"/>
    </source>
</evidence>
<dbReference type="GO" id="GO:0005829">
    <property type="term" value="C:cytosol"/>
    <property type="evidence" value="ECO:0007669"/>
    <property type="project" value="TreeGrafter"/>
</dbReference>
<evidence type="ECO:0000256" key="6">
    <source>
        <dbReference type="ARBA" id="ARBA00022806"/>
    </source>
</evidence>
<keyword evidence="5 15" id="KW-0378">Hydrolase</keyword>
<accession>A0A1T5JIP3</accession>
<feature type="region of interest" description="Disordered" evidence="16">
    <location>
        <begin position="72"/>
        <end position="94"/>
    </location>
</feature>
<comment type="similarity">
    <text evidence="1">Belongs to the helicase family. UvrD subfamily.</text>
</comment>
<dbReference type="GO" id="GO:0043138">
    <property type="term" value="F:3'-5' DNA helicase activity"/>
    <property type="evidence" value="ECO:0007669"/>
    <property type="project" value="UniProtKB-EC"/>
</dbReference>
<dbReference type="Pfam" id="PF13361">
    <property type="entry name" value="UvrD_C"/>
    <property type="match status" value="2"/>
</dbReference>
<evidence type="ECO:0000256" key="5">
    <source>
        <dbReference type="ARBA" id="ARBA00022801"/>
    </source>
</evidence>
<dbReference type="InterPro" id="IPR038726">
    <property type="entry name" value="PDDEXK_AddAB-type"/>
</dbReference>
<dbReference type="Gene3D" id="3.40.50.300">
    <property type="entry name" value="P-loop containing nucleotide triphosphate hydrolases"/>
    <property type="match status" value="2"/>
</dbReference>
<feature type="region of interest" description="Disordered" evidence="16">
    <location>
        <begin position="1"/>
        <end position="25"/>
    </location>
</feature>
<sequence>MTGDGTTGPAAPEPGRDGELDDAAGAFARDAWAALGEPGREADLGFPELAGLVATAQGVGAASPDALLFDDDTLRGAAPSSPAGHRPDAPARPGLSARDIAELLGRPAPTDEQVAVIEAPLEPVLVVAGAGSGKTETMAARVVWLIANELVAPEEVLGLTFTRKAAAELTQRVQSRLAGLARAQGRATSGLDLLARPTVATYNAYAAALVADHGLRLGIEPGSRLLGEANQWQLAAQVVESWADDLGTDRAVSTVVGAVLALSGELGEHLLPVDDARAALADVVARLDALPLGPRQKKRTKEIQGLIDSVAERTRLLDLVAEYRRRKRVADALDFGDQIAFAAELARSVPAVGATERSRFPVVLLDEYQDTSYAQVELLAGLFGGGHAVTAVGDPHQSIYGWRGASASGLARFGERFRTRGGAPAAVRYLSTSWRNDAAVLAAANVAAAPLRDRARRTGTGVDVPPLDLRPGAGTGVVRAHVAATSEEEAEAAAEFVAARWRRSTRRDGSDRVTAAVLCRARSQFAAVEVALRLRGLPVEVVGLGGLLSTPEVVDVVALLEAVHDPSRGDSLLRLLTGPRVNLGASDLHALGSWASDLARADGVRPGRRAHPQGDPQEDDDAVVVEGDVVDHRSIVDALDDLPAPGRPARDGRVLSAAGHGRLSALSRLLRELRGLTYLSLPELVVVAERALGLDVEVATAQVLADTLTPAAGPGGGAAAGVSLRGREHLDAFRDVAASFAQSADVATLGAFLAWLGVAGDQERGLDMPVREPDPDAVQVITAHAAKGLEWDVVAVPGLVDGVFPSQAESSQGRLDGGWLTDVSALPYHLRGDAPDLPEFTWAEAADTKDLAARRDLFRAESGAHRLAEERRLAYVAFTRARRELFLTAHWWGTGSTPRRVSPFLAELVEGGVVRADGWADQPDPAAGNPRDAVERAAPWPATEPAAGAPTDDPGSAQRPDDDGPTPRDLLRSSAARVEAARAEGTGAPTGVLRDSSGRDLVLLARTLLAERGERGTREVEMPAHVSASGLVRLAGDRDAFALQLRRPVPQEPTVHARRGTHFHEWVERFYTSSSLVDVDDLPGAEDGEIAPDVDLETLRQRFADSEWAARTPLAVEVDVETPVGGVMLRSRIDAVFPDPEASSSDDGPQAVVVVDWKTGHEPRDAAARSAREVQLAVYRLAWSRYTGLPLDRVSAAFVYVAGGTTVRPRRLLDEAELEALVRGERHQR</sequence>
<organism evidence="19 20">
    <name type="scientific">Krasilnikoviella flava</name>
    <dbReference type="NCBI Taxonomy" id="526729"/>
    <lineage>
        <taxon>Bacteria</taxon>
        <taxon>Bacillati</taxon>
        <taxon>Actinomycetota</taxon>
        <taxon>Actinomycetes</taxon>
        <taxon>Micrococcales</taxon>
        <taxon>Promicromonosporaceae</taxon>
        <taxon>Krasilnikoviella</taxon>
    </lineage>
</organism>
<evidence type="ECO:0000256" key="12">
    <source>
        <dbReference type="ARBA" id="ARBA00034617"/>
    </source>
</evidence>
<evidence type="ECO:0000256" key="13">
    <source>
        <dbReference type="ARBA" id="ARBA00034808"/>
    </source>
</evidence>
<dbReference type="GO" id="GO:0003677">
    <property type="term" value="F:DNA binding"/>
    <property type="evidence" value="ECO:0007669"/>
    <property type="project" value="UniProtKB-KW"/>
</dbReference>
<dbReference type="GO" id="GO:0000725">
    <property type="term" value="P:recombinational repair"/>
    <property type="evidence" value="ECO:0007669"/>
    <property type="project" value="TreeGrafter"/>
</dbReference>
<dbReference type="InterPro" id="IPR014016">
    <property type="entry name" value="UvrD-like_ATP-bd"/>
</dbReference>
<evidence type="ECO:0000256" key="14">
    <source>
        <dbReference type="ARBA" id="ARBA00048988"/>
    </source>
</evidence>
<feature type="binding site" evidence="15">
    <location>
        <begin position="128"/>
        <end position="135"/>
    </location>
    <ligand>
        <name>ATP</name>
        <dbReference type="ChEBI" id="CHEBI:30616"/>
    </ligand>
</feature>